<evidence type="ECO:0000313" key="4">
    <source>
        <dbReference type="Proteomes" id="UP001620597"/>
    </source>
</evidence>
<proteinExistence type="predicted"/>
<dbReference type="SUPFAM" id="SSF53807">
    <property type="entry name" value="Helical backbone' metal receptor"/>
    <property type="match status" value="1"/>
</dbReference>
<dbReference type="InterPro" id="IPR002491">
    <property type="entry name" value="ABC_transptr_periplasmic_BD"/>
</dbReference>
<gene>
    <name evidence="3" type="ORF">WG929_09205</name>
</gene>
<dbReference type="Pfam" id="PF01497">
    <property type="entry name" value="Peripla_BP_2"/>
    <property type="match status" value="1"/>
</dbReference>
<dbReference type="Proteomes" id="UP001620597">
    <property type="component" value="Unassembled WGS sequence"/>
</dbReference>
<protein>
    <submittedName>
        <fullName evidence="3">ABC transporter substrate-binding protein</fullName>
    </submittedName>
</protein>
<accession>A0ABW8NI34</accession>
<dbReference type="EMBL" id="JBBKTX010000009">
    <property type="protein sequence ID" value="MFK4752581.1"/>
    <property type="molecule type" value="Genomic_DNA"/>
</dbReference>
<feature type="signal peptide" evidence="1">
    <location>
        <begin position="1"/>
        <end position="32"/>
    </location>
</feature>
<evidence type="ECO:0000313" key="3">
    <source>
        <dbReference type="EMBL" id="MFK4752581.1"/>
    </source>
</evidence>
<dbReference type="PANTHER" id="PTHR30535">
    <property type="entry name" value="VITAMIN B12-BINDING PROTEIN"/>
    <property type="match status" value="1"/>
</dbReference>
<reference evidence="3 4" key="1">
    <citation type="submission" date="2024-03" db="EMBL/GenBank/DDBJ databases">
        <title>High-quality draft genome sequence of Oceanobacter sp. wDCs-4.</title>
        <authorList>
            <person name="Dong C."/>
        </authorList>
    </citation>
    <scope>NUCLEOTIDE SEQUENCE [LARGE SCALE GENOMIC DNA]</scope>
    <source>
        <strain evidence="4">wDCs-4</strain>
    </source>
</reference>
<comment type="caution">
    <text evidence="3">The sequence shown here is derived from an EMBL/GenBank/DDBJ whole genome shotgun (WGS) entry which is preliminary data.</text>
</comment>
<sequence length="313" mass="33396">MAKLRVLSGRVLPVVAGWLGCLLVVCSSPTWADDDNKHGAVNTPRRVVSIDGSITEIIYQLGAQDRLVAVDTTSRFPKAATELPDVGYMRQLSAEGILSMQPDLVLTTQAAGPEVVFTQLQQAGVRIVRVDNNYSLQGVLDKITSVAEALDKEAEGRALVQRIESRSRELLQQIPVNDSPQATPQVMFLLGAGGRGMMAAGENTQADVMLKLVGAANTMSYSGYKPVSAEGALQAAPEVVFVAQVGAAAVPTAVLQSLAMTPASQHDRIFSVDVSLMLGFGPRLPEAMQQLMALLYPRAGQFEIARKQHAVGM</sequence>
<keyword evidence="4" id="KW-1185">Reference proteome</keyword>
<dbReference type="RefSeq" id="WP_416205800.1">
    <property type="nucleotide sequence ID" value="NZ_JBBKTX010000009.1"/>
</dbReference>
<dbReference type="PANTHER" id="PTHR30535:SF4">
    <property type="entry name" value="HEMIN-BINDING PERIPLASMIC PROTEIN HMUT"/>
    <property type="match status" value="1"/>
</dbReference>
<evidence type="ECO:0000256" key="1">
    <source>
        <dbReference type="SAM" id="SignalP"/>
    </source>
</evidence>
<evidence type="ECO:0000259" key="2">
    <source>
        <dbReference type="PROSITE" id="PS50983"/>
    </source>
</evidence>
<dbReference type="PROSITE" id="PS51257">
    <property type="entry name" value="PROKAR_LIPOPROTEIN"/>
    <property type="match status" value="1"/>
</dbReference>
<feature type="chain" id="PRO_5046953325" evidence="1">
    <location>
        <begin position="33"/>
        <end position="313"/>
    </location>
</feature>
<organism evidence="3 4">
    <name type="scientific">Oceanobacter antarcticus</name>
    <dbReference type="NCBI Taxonomy" id="3133425"/>
    <lineage>
        <taxon>Bacteria</taxon>
        <taxon>Pseudomonadati</taxon>
        <taxon>Pseudomonadota</taxon>
        <taxon>Gammaproteobacteria</taxon>
        <taxon>Oceanospirillales</taxon>
        <taxon>Oceanospirillaceae</taxon>
        <taxon>Oceanobacter</taxon>
    </lineage>
</organism>
<name>A0ABW8NI34_9GAMM</name>
<dbReference type="PROSITE" id="PS50983">
    <property type="entry name" value="FE_B12_PBP"/>
    <property type="match status" value="1"/>
</dbReference>
<keyword evidence="1" id="KW-0732">Signal</keyword>
<dbReference type="InterPro" id="IPR050902">
    <property type="entry name" value="ABC_Transporter_SBP"/>
</dbReference>
<dbReference type="Gene3D" id="3.40.50.1980">
    <property type="entry name" value="Nitrogenase molybdenum iron protein domain"/>
    <property type="match status" value="2"/>
</dbReference>
<feature type="domain" description="Fe/B12 periplasmic-binding" evidence="2">
    <location>
        <begin position="46"/>
        <end position="299"/>
    </location>
</feature>